<dbReference type="CDD" id="cd06503">
    <property type="entry name" value="ATP-synt_Fo_b"/>
    <property type="match status" value="1"/>
</dbReference>
<accession>A0AAD6VCR4</accession>
<feature type="compositionally biased region" description="Low complexity" evidence="1">
    <location>
        <begin position="625"/>
        <end position="634"/>
    </location>
</feature>
<feature type="region of interest" description="Disordered" evidence="1">
    <location>
        <begin position="582"/>
        <end position="672"/>
    </location>
</feature>
<sequence>MSKSKSRKYSFDESSVPAAMPFPSLKKLLKRRHGDIPVPALNAWQTAYLHATLEDLDLSEIDSAKRDQLIAEALQSKAFTHVSVDKEKDKAEEAQLPQLIADLRARQRAKKTAKAAGSSKKNKSTDSDDEEDKSDTQESITKPSKSKGRDVDALKILLRGYPMEGWKEVKLLPPALPINKLIDNKCRYRGRGQAKDETAKEATMSDVLKLLQLIEHSPRKLFIDEKYDEIFKRSKAYGGANAGVNFRLAAKAMWEEADAAEWEARFTAVDAEVTHTERMETLRAGLCEALSLIQNDPRFPAFAATLQLVYPDDKRQVVFEVGEVVPKDALIAPGFRSTHGDAYNVILDQLYDWAAPGLKALSEARGRSAETAAASHPVFALTAEELEQTLPRDILPITQDFLMKSFEYTFGTREVPWDDIKVDPEPFCDAAALELTFPLDNPSSLPSFQRMELALALSKLAGPGTQPFFRKVHDNEQATQLQEEAEADAARLQAEKDAAESARLQKEAETEAARLQAEKDAAKAARLQQEAEADAARLQAEKDAAESARLQKEAARLQAEKDAAEIARLKAERDAVEEARLRAMKDSAQEEESQEEESQEEESQEELRGKKRKRGVPRESKIARSATSSTSGGAKPRRSRADSSTVPTRRSGRRARDEDAGPIAKRLKRRGA</sequence>
<evidence type="ECO:0000256" key="1">
    <source>
        <dbReference type="SAM" id="MobiDB-lite"/>
    </source>
</evidence>
<keyword evidence="3" id="KW-1185">Reference proteome</keyword>
<reference evidence="2" key="1">
    <citation type="submission" date="2023-03" db="EMBL/GenBank/DDBJ databases">
        <title>Massive genome expansion in bonnet fungi (Mycena s.s.) driven by repeated elements and novel gene families across ecological guilds.</title>
        <authorList>
            <consortium name="Lawrence Berkeley National Laboratory"/>
            <person name="Harder C.B."/>
            <person name="Miyauchi S."/>
            <person name="Viragh M."/>
            <person name="Kuo A."/>
            <person name="Thoen E."/>
            <person name="Andreopoulos B."/>
            <person name="Lu D."/>
            <person name="Skrede I."/>
            <person name="Drula E."/>
            <person name="Henrissat B."/>
            <person name="Morin E."/>
            <person name="Kohler A."/>
            <person name="Barry K."/>
            <person name="LaButti K."/>
            <person name="Morin E."/>
            <person name="Salamov A."/>
            <person name="Lipzen A."/>
            <person name="Mereny Z."/>
            <person name="Hegedus B."/>
            <person name="Baldrian P."/>
            <person name="Stursova M."/>
            <person name="Weitz H."/>
            <person name="Taylor A."/>
            <person name="Grigoriev I.V."/>
            <person name="Nagy L.G."/>
            <person name="Martin F."/>
            <person name="Kauserud H."/>
        </authorList>
    </citation>
    <scope>NUCLEOTIDE SEQUENCE</scope>
    <source>
        <strain evidence="2">9144</strain>
    </source>
</reference>
<protein>
    <submittedName>
        <fullName evidence="2">Uncharacterized protein</fullName>
    </submittedName>
</protein>
<name>A0AAD6VCR4_9AGAR</name>
<comment type="caution">
    <text evidence="2">The sequence shown here is derived from an EMBL/GenBank/DDBJ whole genome shotgun (WGS) entry which is preliminary data.</text>
</comment>
<evidence type="ECO:0000313" key="2">
    <source>
        <dbReference type="EMBL" id="KAJ7208872.1"/>
    </source>
</evidence>
<dbReference type="Proteomes" id="UP001219525">
    <property type="component" value="Unassembled WGS sequence"/>
</dbReference>
<feature type="compositionally biased region" description="Acidic residues" evidence="1">
    <location>
        <begin position="589"/>
        <end position="604"/>
    </location>
</feature>
<dbReference type="PROSITE" id="PS50890">
    <property type="entry name" value="PUA"/>
    <property type="match status" value="1"/>
</dbReference>
<dbReference type="EMBL" id="JARJCW010000032">
    <property type="protein sequence ID" value="KAJ7208872.1"/>
    <property type="molecule type" value="Genomic_DNA"/>
</dbReference>
<proteinExistence type="predicted"/>
<dbReference type="AlphaFoldDB" id="A0AAD6VCR4"/>
<gene>
    <name evidence="2" type="ORF">GGX14DRAFT_395490</name>
</gene>
<organism evidence="2 3">
    <name type="scientific">Mycena pura</name>
    <dbReference type="NCBI Taxonomy" id="153505"/>
    <lineage>
        <taxon>Eukaryota</taxon>
        <taxon>Fungi</taxon>
        <taxon>Dikarya</taxon>
        <taxon>Basidiomycota</taxon>
        <taxon>Agaricomycotina</taxon>
        <taxon>Agaricomycetes</taxon>
        <taxon>Agaricomycetidae</taxon>
        <taxon>Agaricales</taxon>
        <taxon>Marasmiineae</taxon>
        <taxon>Mycenaceae</taxon>
        <taxon>Mycena</taxon>
    </lineage>
</organism>
<evidence type="ECO:0000313" key="3">
    <source>
        <dbReference type="Proteomes" id="UP001219525"/>
    </source>
</evidence>
<feature type="region of interest" description="Disordered" evidence="1">
    <location>
        <begin position="107"/>
        <end position="147"/>
    </location>
</feature>